<protein>
    <submittedName>
        <fullName evidence="3">Methyltransferase type 11</fullName>
    </submittedName>
</protein>
<dbReference type="CDD" id="cd02440">
    <property type="entry name" value="AdoMet_MTases"/>
    <property type="match status" value="1"/>
</dbReference>
<evidence type="ECO:0000313" key="3">
    <source>
        <dbReference type="EMBL" id="CDH49864.1"/>
    </source>
</evidence>
<dbReference type="VEuPathDB" id="FungiDB:LCOR_01593.1"/>
<feature type="domain" description="Methyltransferase" evidence="2">
    <location>
        <begin position="182"/>
        <end position="273"/>
    </location>
</feature>
<proteinExistence type="predicted"/>
<keyword evidence="3" id="KW-0489">Methyltransferase</keyword>
<name>A0A068RIN7_9FUNG</name>
<feature type="compositionally biased region" description="Basic residues" evidence="1">
    <location>
        <begin position="91"/>
        <end position="102"/>
    </location>
</feature>
<dbReference type="GO" id="GO:0032259">
    <property type="term" value="P:methylation"/>
    <property type="evidence" value="ECO:0007669"/>
    <property type="project" value="UniProtKB-KW"/>
</dbReference>
<gene>
    <name evidence="3" type="ORF">LCOR_01593.1</name>
</gene>
<comment type="caution">
    <text evidence="3">The sequence shown here is derived from an EMBL/GenBank/DDBJ whole genome shotgun (WGS) entry which is preliminary data.</text>
</comment>
<dbReference type="PANTHER" id="PTHR43591">
    <property type="entry name" value="METHYLTRANSFERASE"/>
    <property type="match status" value="1"/>
</dbReference>
<evidence type="ECO:0000256" key="1">
    <source>
        <dbReference type="SAM" id="MobiDB-lite"/>
    </source>
</evidence>
<feature type="region of interest" description="Disordered" evidence="1">
    <location>
        <begin position="91"/>
        <end position="130"/>
    </location>
</feature>
<dbReference type="Gene3D" id="3.40.50.150">
    <property type="entry name" value="Vaccinia Virus protein VP39"/>
    <property type="match status" value="1"/>
</dbReference>
<sequence>MTNYKRKKLDAFLSLSFCRLLSVIYIVHLPHLDATIEVTLRSMVASTFSMEYPKANRSFTSMSHLRRQLLPKTKDMPSGTGFGLMRLFTRKSPRSHSSKKKLPAGEQESESTTSTMSSTETTSIHRYDSGRRYNARQDIPYLLPNDEEENDRAHQQHWMINVAFGSNFDAPVQDALEKGIEVLDSGCGPATWTLEMAEKYPNSTFNGTDISPRFPQTIKPPNCHFFIHNIVDPAPFPDSTFMFIHQRLLSLGILENEWDKALADLMRTLKPGGWIELLEISYAQYENAGPKVTLLMQSVVTYGKSKGLNPGAAHVLDDMLTQAGAVNISSRRVAIPLNHGGKLGDLFWDDFKDIFMALYPVVGRLHSDLADIEEYKRFLDACKTECSEHQTALYWYRSCGQKPSNDE</sequence>
<dbReference type="InterPro" id="IPR029063">
    <property type="entry name" value="SAM-dependent_MTases_sf"/>
</dbReference>
<dbReference type="InterPro" id="IPR041698">
    <property type="entry name" value="Methyltransf_25"/>
</dbReference>
<dbReference type="PANTHER" id="PTHR43591:SF24">
    <property type="entry name" value="2-METHOXY-6-POLYPRENYL-1,4-BENZOQUINOL METHYLASE, MITOCHONDRIAL"/>
    <property type="match status" value="1"/>
</dbReference>
<organism evidence="3 4">
    <name type="scientific">Lichtheimia corymbifera JMRC:FSU:9682</name>
    <dbReference type="NCBI Taxonomy" id="1263082"/>
    <lineage>
        <taxon>Eukaryota</taxon>
        <taxon>Fungi</taxon>
        <taxon>Fungi incertae sedis</taxon>
        <taxon>Mucoromycota</taxon>
        <taxon>Mucoromycotina</taxon>
        <taxon>Mucoromycetes</taxon>
        <taxon>Mucorales</taxon>
        <taxon>Lichtheimiaceae</taxon>
        <taxon>Lichtheimia</taxon>
    </lineage>
</organism>
<reference evidence="3" key="1">
    <citation type="submission" date="2013-08" db="EMBL/GenBank/DDBJ databases">
        <title>Gene expansion shapes genome architecture in the human pathogen Lichtheimia corymbifera: an evolutionary genomics analysis in the ancient terrestrial Mucorales (Mucoromycotina).</title>
        <authorList>
            <person name="Schwartze V.U."/>
            <person name="Winter S."/>
            <person name="Shelest E."/>
            <person name="Marcet-Houben M."/>
            <person name="Horn F."/>
            <person name="Wehner S."/>
            <person name="Hoffmann K."/>
            <person name="Riege K."/>
            <person name="Sammeth M."/>
            <person name="Nowrousian M."/>
            <person name="Valiante V."/>
            <person name="Linde J."/>
            <person name="Jacobsen I.D."/>
            <person name="Marz M."/>
            <person name="Brakhage A.A."/>
            <person name="Gabaldon T."/>
            <person name="Bocker S."/>
            <person name="Voigt K."/>
        </authorList>
    </citation>
    <scope>NUCLEOTIDE SEQUENCE [LARGE SCALE GENOMIC DNA]</scope>
    <source>
        <strain evidence="3">FSU 9682</strain>
    </source>
</reference>
<evidence type="ECO:0000259" key="2">
    <source>
        <dbReference type="Pfam" id="PF13649"/>
    </source>
</evidence>
<keyword evidence="3" id="KW-0808">Transferase</keyword>
<dbReference type="Pfam" id="PF13649">
    <property type="entry name" value="Methyltransf_25"/>
    <property type="match status" value="1"/>
</dbReference>
<evidence type="ECO:0000313" key="4">
    <source>
        <dbReference type="Proteomes" id="UP000027586"/>
    </source>
</evidence>
<accession>A0A068RIN7</accession>
<keyword evidence="4" id="KW-1185">Reference proteome</keyword>
<dbReference type="GO" id="GO:0008168">
    <property type="term" value="F:methyltransferase activity"/>
    <property type="evidence" value="ECO:0007669"/>
    <property type="project" value="UniProtKB-KW"/>
</dbReference>
<dbReference type="SUPFAM" id="SSF53335">
    <property type="entry name" value="S-adenosyl-L-methionine-dependent methyltransferases"/>
    <property type="match status" value="1"/>
</dbReference>
<dbReference type="AlphaFoldDB" id="A0A068RIN7"/>
<dbReference type="Proteomes" id="UP000027586">
    <property type="component" value="Unassembled WGS sequence"/>
</dbReference>
<dbReference type="OrthoDB" id="2013972at2759"/>
<dbReference type="STRING" id="1263082.A0A068RIN7"/>
<feature type="compositionally biased region" description="Low complexity" evidence="1">
    <location>
        <begin position="110"/>
        <end position="122"/>
    </location>
</feature>
<dbReference type="EMBL" id="CBTN010000004">
    <property type="protein sequence ID" value="CDH49864.1"/>
    <property type="molecule type" value="Genomic_DNA"/>
</dbReference>